<protein>
    <submittedName>
        <fullName evidence="1">Uncharacterized protein</fullName>
    </submittedName>
</protein>
<name>A0ABV3V6Q3_9MICC</name>
<dbReference type="EMBL" id="JAYWLU010000014">
    <property type="protein sequence ID" value="MEX3595546.1"/>
    <property type="molecule type" value="Genomic_DNA"/>
</dbReference>
<organism evidence="1 2">
    <name type="scientific">Kocuria carniphila</name>
    <dbReference type="NCBI Taxonomy" id="262208"/>
    <lineage>
        <taxon>Bacteria</taxon>
        <taxon>Bacillati</taxon>
        <taxon>Actinomycetota</taxon>
        <taxon>Actinomycetes</taxon>
        <taxon>Micrococcales</taxon>
        <taxon>Micrococcaceae</taxon>
        <taxon>Kocuria</taxon>
    </lineage>
</organism>
<proteinExistence type="predicted"/>
<reference evidence="1 2" key="1">
    <citation type="journal article" date="2024" name="Fungal Genet. Biol.">
        <title>The porcine skin microbiome exhibits broad fungal antagonism.</title>
        <authorList>
            <person name="De La Cruz K.F."/>
            <person name="Townsend E.C."/>
            <person name="Alex Cheong J.Z."/>
            <person name="Salamzade R."/>
            <person name="Liu A."/>
            <person name="Sandstrom S."/>
            <person name="Davila E."/>
            <person name="Huang L."/>
            <person name="Xu K.H."/>
            <person name="Wu S.Y."/>
            <person name="Meudt J.J."/>
            <person name="Shanmuganayagam D."/>
            <person name="Gibson A.L.F."/>
            <person name="Kalan L.R."/>
        </authorList>
    </citation>
    <scope>NUCLEOTIDE SEQUENCE [LARGE SCALE GENOMIC DNA]</scope>
    <source>
        <strain evidence="1 2">LK2625</strain>
    </source>
</reference>
<accession>A0ABV3V6Q3</accession>
<comment type="caution">
    <text evidence="1">The sequence shown here is derived from an EMBL/GenBank/DDBJ whole genome shotgun (WGS) entry which is preliminary data.</text>
</comment>
<dbReference type="Proteomes" id="UP001558481">
    <property type="component" value="Unassembled WGS sequence"/>
</dbReference>
<gene>
    <name evidence="1" type="ORF">VVR66_12565</name>
</gene>
<keyword evidence="2" id="KW-1185">Reference proteome</keyword>
<dbReference type="RefSeq" id="WP_095798639.1">
    <property type="nucleotide sequence ID" value="NZ_JAYWLT010000030.1"/>
</dbReference>
<evidence type="ECO:0000313" key="1">
    <source>
        <dbReference type="EMBL" id="MEX3595546.1"/>
    </source>
</evidence>
<evidence type="ECO:0000313" key="2">
    <source>
        <dbReference type="Proteomes" id="UP001558481"/>
    </source>
</evidence>
<sequence>MSVLQAVNVEPRLRGDIESGPLSYSDAPVLACPLAAVGAAGVAKAAGVVVGGGAVTGVAYVAYKTVAN</sequence>